<proteinExistence type="predicted"/>
<accession>A0A1G6MC00</accession>
<gene>
    <name evidence="1" type="ORF">SAMN05421630_102441</name>
</gene>
<dbReference type="Proteomes" id="UP000199494">
    <property type="component" value="Unassembled WGS sequence"/>
</dbReference>
<protein>
    <submittedName>
        <fullName evidence="1">MFS transporter, CP family, cyanate transporter</fullName>
    </submittedName>
</protein>
<reference evidence="1 2" key="1">
    <citation type="submission" date="2016-10" db="EMBL/GenBank/DDBJ databases">
        <authorList>
            <person name="de Groot N.N."/>
        </authorList>
    </citation>
    <scope>NUCLEOTIDE SEQUENCE [LARGE SCALE GENOMIC DNA]</scope>
    <source>
        <strain evidence="1 2">CGMCC 4.5506</strain>
    </source>
</reference>
<dbReference type="Gene3D" id="1.20.1250.20">
    <property type="entry name" value="MFS general substrate transporter like domains"/>
    <property type="match status" value="1"/>
</dbReference>
<dbReference type="OrthoDB" id="5317164at2"/>
<dbReference type="CDD" id="cd17339">
    <property type="entry name" value="MFS_NIMT_CynX_like"/>
    <property type="match status" value="1"/>
</dbReference>
<evidence type="ECO:0000313" key="1">
    <source>
        <dbReference type="EMBL" id="SDC52837.1"/>
    </source>
</evidence>
<dbReference type="EMBL" id="FMZE01000002">
    <property type="protein sequence ID" value="SDC52837.1"/>
    <property type="molecule type" value="Genomic_DNA"/>
</dbReference>
<dbReference type="STRING" id="530584.SAMN05421630_102441"/>
<dbReference type="GO" id="GO:0022857">
    <property type="term" value="F:transmembrane transporter activity"/>
    <property type="evidence" value="ECO:0007669"/>
    <property type="project" value="InterPro"/>
</dbReference>
<dbReference type="PANTHER" id="PTHR23523">
    <property type="match status" value="1"/>
</dbReference>
<dbReference type="AlphaFoldDB" id="A0A1G6MC00"/>
<dbReference type="SUPFAM" id="SSF103473">
    <property type="entry name" value="MFS general substrate transporter"/>
    <property type="match status" value="1"/>
</dbReference>
<dbReference type="Pfam" id="PF07690">
    <property type="entry name" value="MFS_1"/>
    <property type="match status" value="1"/>
</dbReference>
<organism evidence="1 2">
    <name type="scientific">Prauserella marina</name>
    <dbReference type="NCBI Taxonomy" id="530584"/>
    <lineage>
        <taxon>Bacteria</taxon>
        <taxon>Bacillati</taxon>
        <taxon>Actinomycetota</taxon>
        <taxon>Actinomycetes</taxon>
        <taxon>Pseudonocardiales</taxon>
        <taxon>Pseudonocardiaceae</taxon>
        <taxon>Prauserella</taxon>
    </lineage>
</organism>
<sequence length="426" mass="43068">MAADRGTSVGDNVSTTLTDVTDADVSGSGAARDTRLRGRALFGGGLLLAVAVVLAALNLRPSITSVGAVLDEMRLTLGAPAAWASALTTLPGLCFAVAGLAAPALARRIGLNAAIGTALAVLTAGLVLRVVNGPLVVLGGTLVASAGIALANVLIPVVVKASFAARIGLMTGIYTAALQTGGALGSSVTPPVGDALGGWRFGLGGWAVLAAVALVVWIVATRTIPGRPKLSSGSVTRGRSLLRSPLAWIVTLFFGTQACFAYIMMGWLPQVLMDAGVTRTSAGFMMGLVSLVGLPVSLLVPPLAARRGGQSWWIVVLGAFGVIGITGLMLAPSAAPLLWSVLAGIGMSVFSLAITTIALRARTSEDTATLSGMAQGLGYLLAAAGPFAFGVLRDVTGGWTASFALLLVVVIGQMVFGWLAGRPRYV</sequence>
<dbReference type="PANTHER" id="PTHR23523:SF2">
    <property type="entry name" value="2-NITROIMIDAZOLE TRANSPORTER"/>
    <property type="match status" value="1"/>
</dbReference>
<dbReference type="InterPro" id="IPR011701">
    <property type="entry name" value="MFS"/>
</dbReference>
<dbReference type="InterPro" id="IPR052524">
    <property type="entry name" value="MFS_Cyanate_Porter"/>
</dbReference>
<dbReference type="InterPro" id="IPR036259">
    <property type="entry name" value="MFS_trans_sf"/>
</dbReference>
<name>A0A1G6MC00_9PSEU</name>
<evidence type="ECO:0000313" key="2">
    <source>
        <dbReference type="Proteomes" id="UP000199494"/>
    </source>
</evidence>
<keyword evidence="2" id="KW-1185">Reference proteome</keyword>